<accession>A0ABQ8W9X8</accession>
<organism evidence="1 2">
    <name type="scientific">Penicillium chrysogenum</name>
    <name type="common">Penicillium notatum</name>
    <dbReference type="NCBI Taxonomy" id="5076"/>
    <lineage>
        <taxon>Eukaryota</taxon>
        <taxon>Fungi</taxon>
        <taxon>Dikarya</taxon>
        <taxon>Ascomycota</taxon>
        <taxon>Pezizomycotina</taxon>
        <taxon>Eurotiomycetes</taxon>
        <taxon>Eurotiomycetidae</taxon>
        <taxon>Eurotiales</taxon>
        <taxon>Aspergillaceae</taxon>
        <taxon>Penicillium</taxon>
        <taxon>Penicillium chrysogenum species complex</taxon>
    </lineage>
</organism>
<evidence type="ECO:0000313" key="2">
    <source>
        <dbReference type="Proteomes" id="UP001220256"/>
    </source>
</evidence>
<reference evidence="1 2" key="1">
    <citation type="journal article" date="2023" name="IMA Fungus">
        <title>Comparative genomic study of the Penicillium genus elucidates a diverse pangenome and 15 lateral gene transfer events.</title>
        <authorList>
            <person name="Petersen C."/>
            <person name="Sorensen T."/>
            <person name="Nielsen M.R."/>
            <person name="Sondergaard T.E."/>
            <person name="Sorensen J.L."/>
            <person name="Fitzpatrick D.A."/>
            <person name="Frisvad J.C."/>
            <person name="Nielsen K.L."/>
        </authorList>
    </citation>
    <scope>NUCLEOTIDE SEQUENCE [LARGE SCALE GENOMIC DNA]</scope>
    <source>
        <strain evidence="1 2">IBT 3361</strain>
    </source>
</reference>
<proteinExistence type="predicted"/>
<dbReference type="Proteomes" id="UP001220256">
    <property type="component" value="Unassembled WGS sequence"/>
</dbReference>
<keyword evidence="2" id="KW-1185">Reference proteome</keyword>
<dbReference type="EMBL" id="JAPVEB010000006">
    <property type="protein sequence ID" value="KAJ5261634.1"/>
    <property type="molecule type" value="Genomic_DNA"/>
</dbReference>
<name>A0ABQ8W9X8_PENCH</name>
<protein>
    <submittedName>
        <fullName evidence="1">Uncharacterized protein</fullName>
    </submittedName>
</protein>
<comment type="caution">
    <text evidence="1">The sequence shown here is derived from an EMBL/GenBank/DDBJ whole genome shotgun (WGS) entry which is preliminary data.</text>
</comment>
<sequence>MSKASDTRHACDIMSHGSMAFTTVPSGCFVAVLTANYHWHGSECKVMRCVQAYRLEGITRRLQNLTLESRETENAGGSTALVTSIGAKKPFGNSEARRPTHEAKVNMSFINFLYTICLLLPTELKWDSIQDHLNLHIGKDEYKQLSTVIW</sequence>
<evidence type="ECO:0000313" key="1">
    <source>
        <dbReference type="EMBL" id="KAJ5261634.1"/>
    </source>
</evidence>
<gene>
    <name evidence="1" type="ORF">N7505_008501</name>
</gene>